<evidence type="ECO:0000313" key="1">
    <source>
        <dbReference type="EMBL" id="MFC5850218.1"/>
    </source>
</evidence>
<comment type="caution">
    <text evidence="1">The sequence shown here is derived from an EMBL/GenBank/DDBJ whole genome shotgun (WGS) entry which is preliminary data.</text>
</comment>
<name>A0ABW1DQE6_9DEIO</name>
<dbReference type="Proteomes" id="UP001595979">
    <property type="component" value="Unassembled WGS sequence"/>
</dbReference>
<dbReference type="RefSeq" id="WP_380052114.1">
    <property type="nucleotide sequence ID" value="NZ_JBHSOH010000043.1"/>
</dbReference>
<dbReference type="EMBL" id="JBHSOH010000043">
    <property type="protein sequence ID" value="MFC5850218.1"/>
    <property type="molecule type" value="Genomic_DNA"/>
</dbReference>
<evidence type="ECO:0000313" key="2">
    <source>
        <dbReference type="Proteomes" id="UP001595979"/>
    </source>
</evidence>
<protein>
    <submittedName>
        <fullName evidence="1">Uncharacterized protein</fullName>
    </submittedName>
</protein>
<sequence length="70" mass="7750">MSRAFVKEDGGERWTPPAEAHEYRVVLPRAGTPEVVRETDDLIGAVIWMRARPGAGFELRARDGQLLACA</sequence>
<keyword evidence="2" id="KW-1185">Reference proteome</keyword>
<accession>A0ABW1DQE6</accession>
<organism evidence="1 2">
    <name type="scientific">Deinococcus petrolearius</name>
    <dbReference type="NCBI Taxonomy" id="1751295"/>
    <lineage>
        <taxon>Bacteria</taxon>
        <taxon>Thermotogati</taxon>
        <taxon>Deinococcota</taxon>
        <taxon>Deinococci</taxon>
        <taxon>Deinococcales</taxon>
        <taxon>Deinococcaceae</taxon>
        <taxon>Deinococcus</taxon>
    </lineage>
</organism>
<gene>
    <name evidence="1" type="ORF">ACFPQ6_18155</name>
</gene>
<proteinExistence type="predicted"/>
<reference evidence="2" key="1">
    <citation type="journal article" date="2019" name="Int. J. Syst. Evol. Microbiol.">
        <title>The Global Catalogue of Microorganisms (GCM) 10K type strain sequencing project: providing services to taxonomists for standard genome sequencing and annotation.</title>
        <authorList>
            <consortium name="The Broad Institute Genomics Platform"/>
            <consortium name="The Broad Institute Genome Sequencing Center for Infectious Disease"/>
            <person name="Wu L."/>
            <person name="Ma J."/>
        </authorList>
    </citation>
    <scope>NUCLEOTIDE SEQUENCE [LARGE SCALE GENOMIC DNA]</scope>
    <source>
        <strain evidence="2">CGMCC 1.15053</strain>
    </source>
</reference>